<sequence>MQVINMTLKLHVKLTEFNFMNPQAEYYVVRVDHDPLGQVTDASSKSLIEEAPILKEISNTNSSAEKLAGTVSSRLERKNEVDCDSKEDNYYWQKLYFVKAIF</sequence>
<organism evidence="1 2">
    <name type="scientific">Linum tenue</name>
    <dbReference type="NCBI Taxonomy" id="586396"/>
    <lineage>
        <taxon>Eukaryota</taxon>
        <taxon>Viridiplantae</taxon>
        <taxon>Streptophyta</taxon>
        <taxon>Embryophyta</taxon>
        <taxon>Tracheophyta</taxon>
        <taxon>Spermatophyta</taxon>
        <taxon>Magnoliopsida</taxon>
        <taxon>eudicotyledons</taxon>
        <taxon>Gunneridae</taxon>
        <taxon>Pentapetalae</taxon>
        <taxon>rosids</taxon>
        <taxon>fabids</taxon>
        <taxon>Malpighiales</taxon>
        <taxon>Linaceae</taxon>
        <taxon>Linum</taxon>
    </lineage>
</organism>
<dbReference type="AlphaFoldDB" id="A0AAV0LN22"/>
<dbReference type="Proteomes" id="UP001154282">
    <property type="component" value="Unassembled WGS sequence"/>
</dbReference>
<proteinExistence type="predicted"/>
<name>A0AAV0LN22_9ROSI</name>
<keyword evidence="2" id="KW-1185">Reference proteome</keyword>
<evidence type="ECO:0000313" key="1">
    <source>
        <dbReference type="EMBL" id="CAI0435526.1"/>
    </source>
</evidence>
<comment type="caution">
    <text evidence="1">The sequence shown here is derived from an EMBL/GenBank/DDBJ whole genome shotgun (WGS) entry which is preliminary data.</text>
</comment>
<evidence type="ECO:0000313" key="2">
    <source>
        <dbReference type="Proteomes" id="UP001154282"/>
    </source>
</evidence>
<dbReference type="EMBL" id="CAMGYJ010000006">
    <property type="protein sequence ID" value="CAI0435526.1"/>
    <property type="molecule type" value="Genomic_DNA"/>
</dbReference>
<reference evidence="1" key="1">
    <citation type="submission" date="2022-08" db="EMBL/GenBank/DDBJ databases">
        <authorList>
            <person name="Gutierrez-Valencia J."/>
        </authorList>
    </citation>
    <scope>NUCLEOTIDE SEQUENCE</scope>
</reference>
<gene>
    <name evidence="1" type="ORF">LITE_LOCUS24736</name>
</gene>
<protein>
    <submittedName>
        <fullName evidence="1">Uncharacterized protein</fullName>
    </submittedName>
</protein>
<accession>A0AAV0LN22</accession>